<evidence type="ECO:0000313" key="7">
    <source>
        <dbReference type="Proteomes" id="UP001597294"/>
    </source>
</evidence>
<proteinExistence type="inferred from homology"/>
<dbReference type="Gene3D" id="1.10.10.10">
    <property type="entry name" value="Winged helix-like DNA-binding domain superfamily/Winged helix DNA-binding domain"/>
    <property type="match status" value="1"/>
</dbReference>
<accession>A0ABW5BLF9</accession>
<evidence type="ECO:0000256" key="1">
    <source>
        <dbReference type="ARBA" id="ARBA00009437"/>
    </source>
</evidence>
<dbReference type="PROSITE" id="PS50931">
    <property type="entry name" value="HTH_LYSR"/>
    <property type="match status" value="1"/>
</dbReference>
<dbReference type="InterPro" id="IPR000847">
    <property type="entry name" value="LysR_HTH_N"/>
</dbReference>
<dbReference type="PANTHER" id="PTHR30126">
    <property type="entry name" value="HTH-TYPE TRANSCRIPTIONAL REGULATOR"/>
    <property type="match status" value="1"/>
</dbReference>
<dbReference type="Pfam" id="PF03466">
    <property type="entry name" value="LysR_substrate"/>
    <property type="match status" value="1"/>
</dbReference>
<comment type="similarity">
    <text evidence="1">Belongs to the LysR transcriptional regulatory family.</text>
</comment>
<keyword evidence="4" id="KW-0804">Transcription</keyword>
<evidence type="ECO:0000256" key="4">
    <source>
        <dbReference type="ARBA" id="ARBA00023163"/>
    </source>
</evidence>
<dbReference type="CDD" id="cd05466">
    <property type="entry name" value="PBP2_LTTR_substrate"/>
    <property type="match status" value="1"/>
</dbReference>
<keyword evidence="2" id="KW-0805">Transcription regulation</keyword>
<dbReference type="InterPro" id="IPR005119">
    <property type="entry name" value="LysR_subst-bd"/>
</dbReference>
<gene>
    <name evidence="6" type="ORF">ACFSKO_15225</name>
</gene>
<organism evidence="6 7">
    <name type="scientific">Kiloniella antarctica</name>
    <dbReference type="NCBI Taxonomy" id="1550907"/>
    <lineage>
        <taxon>Bacteria</taxon>
        <taxon>Pseudomonadati</taxon>
        <taxon>Pseudomonadota</taxon>
        <taxon>Alphaproteobacteria</taxon>
        <taxon>Rhodospirillales</taxon>
        <taxon>Kiloniellaceae</taxon>
        <taxon>Kiloniella</taxon>
    </lineage>
</organism>
<dbReference type="InterPro" id="IPR036390">
    <property type="entry name" value="WH_DNA-bd_sf"/>
</dbReference>
<dbReference type="PRINTS" id="PR00039">
    <property type="entry name" value="HTHLYSR"/>
</dbReference>
<comment type="caution">
    <text evidence="6">The sequence shown here is derived from an EMBL/GenBank/DDBJ whole genome shotgun (WGS) entry which is preliminary data.</text>
</comment>
<keyword evidence="3" id="KW-0238">DNA-binding</keyword>
<dbReference type="SUPFAM" id="SSF53850">
    <property type="entry name" value="Periplasmic binding protein-like II"/>
    <property type="match status" value="1"/>
</dbReference>
<evidence type="ECO:0000313" key="6">
    <source>
        <dbReference type="EMBL" id="MFD2206978.1"/>
    </source>
</evidence>
<protein>
    <submittedName>
        <fullName evidence="6">LysR family transcriptional regulator</fullName>
    </submittedName>
</protein>
<sequence length="322" mass="36388">MMPEFSIDSAEKLARDMDWNLLRTFVILAKSRSVTEAAEKMRLKQPTVSSALKRLEDRLGKRLIDRSPGNFRLTKAGELLEKEAVEIHGAILRLNTLMRETVDEVRGHVQIAMASHVISPLFDNTLTEFHKTYPYGTLTIDISASRHVIEKVMARRASMAVCLVRDRNPALEYKRLFREYFGLFCGPSHPLFGLEGLTKADLAGHSTVSFVTDHMSDALRQVTLMRADADLEDRVVGTSANLEEVRRLIIAGLGIGPLPIHVVKRDIEDGHLWRLPPFEAPPAVDVYVVWNPKARLNRAEQAFLDLLLAQIEKTPLSEREYI</sequence>
<dbReference type="Gene3D" id="3.40.190.10">
    <property type="entry name" value="Periplasmic binding protein-like II"/>
    <property type="match status" value="2"/>
</dbReference>
<dbReference type="Pfam" id="PF00126">
    <property type="entry name" value="HTH_1"/>
    <property type="match status" value="1"/>
</dbReference>
<dbReference type="InterPro" id="IPR036388">
    <property type="entry name" value="WH-like_DNA-bd_sf"/>
</dbReference>
<dbReference type="PANTHER" id="PTHR30126:SF91">
    <property type="entry name" value="LYSR FAMILY TRANSCRIPTIONAL REGULATOR"/>
    <property type="match status" value="1"/>
</dbReference>
<dbReference type="EMBL" id="JBHUII010000009">
    <property type="protein sequence ID" value="MFD2206978.1"/>
    <property type="molecule type" value="Genomic_DNA"/>
</dbReference>
<keyword evidence="7" id="KW-1185">Reference proteome</keyword>
<evidence type="ECO:0000259" key="5">
    <source>
        <dbReference type="PROSITE" id="PS50931"/>
    </source>
</evidence>
<feature type="domain" description="HTH lysR-type" evidence="5">
    <location>
        <begin position="17"/>
        <end position="74"/>
    </location>
</feature>
<evidence type="ECO:0000256" key="3">
    <source>
        <dbReference type="ARBA" id="ARBA00023125"/>
    </source>
</evidence>
<dbReference type="SUPFAM" id="SSF46785">
    <property type="entry name" value="Winged helix' DNA-binding domain"/>
    <property type="match status" value="1"/>
</dbReference>
<name>A0ABW5BLF9_9PROT</name>
<dbReference type="Proteomes" id="UP001597294">
    <property type="component" value="Unassembled WGS sequence"/>
</dbReference>
<reference evidence="7" key="1">
    <citation type="journal article" date="2019" name="Int. J. Syst. Evol. Microbiol.">
        <title>The Global Catalogue of Microorganisms (GCM) 10K type strain sequencing project: providing services to taxonomists for standard genome sequencing and annotation.</title>
        <authorList>
            <consortium name="The Broad Institute Genomics Platform"/>
            <consortium name="The Broad Institute Genome Sequencing Center for Infectious Disease"/>
            <person name="Wu L."/>
            <person name="Ma J."/>
        </authorList>
    </citation>
    <scope>NUCLEOTIDE SEQUENCE [LARGE SCALE GENOMIC DNA]</scope>
    <source>
        <strain evidence="7">CGMCC 4.7192</strain>
    </source>
</reference>
<evidence type="ECO:0000256" key="2">
    <source>
        <dbReference type="ARBA" id="ARBA00023015"/>
    </source>
</evidence>